<dbReference type="InterPro" id="IPR050287">
    <property type="entry name" value="MTA/SAH_deaminase"/>
</dbReference>
<gene>
    <name evidence="3" type="ORF">MNB_SV-12-1449</name>
</gene>
<dbReference type="NCBIfam" id="NF006269">
    <property type="entry name" value="PRK08418.1"/>
    <property type="match status" value="1"/>
</dbReference>
<dbReference type="InterPro" id="IPR011059">
    <property type="entry name" value="Metal-dep_hydrolase_composite"/>
</dbReference>
<dbReference type="Pfam" id="PF01979">
    <property type="entry name" value="Amidohydro_1"/>
    <property type="match status" value="1"/>
</dbReference>
<dbReference type="AlphaFoldDB" id="A0A1W1BPG9"/>
<dbReference type="InterPro" id="IPR032466">
    <property type="entry name" value="Metal_Hydrolase"/>
</dbReference>
<proteinExistence type="predicted"/>
<evidence type="ECO:0000313" key="3">
    <source>
        <dbReference type="EMBL" id="SFV55372.1"/>
    </source>
</evidence>
<evidence type="ECO:0000256" key="1">
    <source>
        <dbReference type="ARBA" id="ARBA00022801"/>
    </source>
</evidence>
<dbReference type="PANTHER" id="PTHR43794">
    <property type="entry name" value="AMINOHYDROLASE SSNA-RELATED"/>
    <property type="match status" value="1"/>
</dbReference>
<dbReference type="SUPFAM" id="SSF51338">
    <property type="entry name" value="Composite domain of metallo-dependent hydrolases"/>
    <property type="match status" value="1"/>
</dbReference>
<dbReference type="PANTHER" id="PTHR43794:SF11">
    <property type="entry name" value="AMIDOHYDROLASE-RELATED DOMAIN-CONTAINING PROTEIN"/>
    <property type="match status" value="1"/>
</dbReference>
<dbReference type="SUPFAM" id="SSF51556">
    <property type="entry name" value="Metallo-dependent hydrolases"/>
    <property type="match status" value="1"/>
</dbReference>
<accession>A0A1W1BPG9</accession>
<evidence type="ECO:0000259" key="2">
    <source>
        <dbReference type="Pfam" id="PF01979"/>
    </source>
</evidence>
<reference evidence="3" key="1">
    <citation type="submission" date="2016-10" db="EMBL/GenBank/DDBJ databases">
        <authorList>
            <person name="de Groot N.N."/>
        </authorList>
    </citation>
    <scope>NUCLEOTIDE SEQUENCE</scope>
</reference>
<dbReference type="EMBL" id="FPHE01000061">
    <property type="protein sequence ID" value="SFV55372.1"/>
    <property type="molecule type" value="Genomic_DNA"/>
</dbReference>
<organism evidence="3">
    <name type="scientific">hydrothermal vent metagenome</name>
    <dbReference type="NCBI Taxonomy" id="652676"/>
    <lineage>
        <taxon>unclassified sequences</taxon>
        <taxon>metagenomes</taxon>
        <taxon>ecological metagenomes</taxon>
    </lineage>
</organism>
<name>A0A1W1BPG9_9ZZZZ</name>
<keyword evidence="1" id="KW-0378">Hydrolase</keyword>
<protein>
    <submittedName>
        <fullName evidence="3">BOX elements</fullName>
    </submittedName>
</protein>
<dbReference type="InterPro" id="IPR006680">
    <property type="entry name" value="Amidohydro-rel"/>
</dbReference>
<feature type="domain" description="Amidohydrolase-related" evidence="2">
    <location>
        <begin position="54"/>
        <end position="402"/>
    </location>
</feature>
<dbReference type="Gene3D" id="3.20.20.140">
    <property type="entry name" value="Metal-dependent hydrolases"/>
    <property type="match status" value="1"/>
</dbReference>
<dbReference type="GO" id="GO:0016810">
    <property type="term" value="F:hydrolase activity, acting on carbon-nitrogen (but not peptide) bonds"/>
    <property type="evidence" value="ECO:0007669"/>
    <property type="project" value="InterPro"/>
</dbReference>
<sequence>MTILNPKYIYIDSTFKENIAVAFDKQIEAIDTLENLRKKYPYATIRQGRRNSVLYPGFINTHVHLEFSANKTTLKYGEFMPWLNSVIANREDLVGKCDNNLMLKACEEMMESGITTFGAISSFGTELEVCIKTPQKVLFFNELIGSQASTADMLYGYFLERLNASKRCGSGIIPAIAIHSPYSVHPIVLKRAVEIAKNEKLPLSAHFLESQAEREWLENNSGEFLEFFQKFFSTSKSVSNITEFMESFDNTPTHFTHAVQATKEELEYLADKGHSIAHCPRSNRLLGCGRLKIEELIKLDMPFTTATDGLSSNYSLNIFDELRATLMIHHIESLNSLSNLLIKSITSIPAQIFNLNSGEIAIGKDADFALVNLPDQPHLLNDIALQTILHTKKVDTLFILGENIKFV</sequence>
<dbReference type="Gene3D" id="2.30.40.10">
    <property type="entry name" value="Urease, subunit C, domain 1"/>
    <property type="match status" value="1"/>
</dbReference>